<dbReference type="Proteomes" id="UP001529510">
    <property type="component" value="Unassembled WGS sequence"/>
</dbReference>
<protein>
    <recommendedName>
        <fullName evidence="4">Transposase</fullName>
    </recommendedName>
</protein>
<dbReference type="SUPFAM" id="SSF53098">
    <property type="entry name" value="Ribonuclease H-like"/>
    <property type="match status" value="1"/>
</dbReference>
<comment type="caution">
    <text evidence="2">The sequence shown here is derived from an EMBL/GenBank/DDBJ whole genome shotgun (WGS) entry which is preliminary data.</text>
</comment>
<evidence type="ECO:0000313" key="3">
    <source>
        <dbReference type="Proteomes" id="UP001529510"/>
    </source>
</evidence>
<accession>A0ABD0MTU7</accession>
<evidence type="ECO:0008006" key="4">
    <source>
        <dbReference type="Google" id="ProtNLM"/>
    </source>
</evidence>
<dbReference type="PANTHER" id="PTHR47501:SF7">
    <property type="entry name" value="TRANSPOSASE"/>
    <property type="match status" value="1"/>
</dbReference>
<dbReference type="PANTHER" id="PTHR47501">
    <property type="entry name" value="TRANSPOSASE-RELATED"/>
    <property type="match status" value="1"/>
</dbReference>
<proteinExistence type="predicted"/>
<evidence type="ECO:0000313" key="2">
    <source>
        <dbReference type="EMBL" id="KAL0152572.1"/>
    </source>
</evidence>
<evidence type="ECO:0000256" key="1">
    <source>
        <dbReference type="SAM" id="MobiDB-lite"/>
    </source>
</evidence>
<feature type="compositionally biased region" description="Acidic residues" evidence="1">
    <location>
        <begin position="116"/>
        <end position="128"/>
    </location>
</feature>
<organism evidence="2 3">
    <name type="scientific">Cirrhinus mrigala</name>
    <name type="common">Mrigala</name>
    <dbReference type="NCBI Taxonomy" id="683832"/>
    <lineage>
        <taxon>Eukaryota</taxon>
        <taxon>Metazoa</taxon>
        <taxon>Chordata</taxon>
        <taxon>Craniata</taxon>
        <taxon>Vertebrata</taxon>
        <taxon>Euteleostomi</taxon>
        <taxon>Actinopterygii</taxon>
        <taxon>Neopterygii</taxon>
        <taxon>Teleostei</taxon>
        <taxon>Ostariophysi</taxon>
        <taxon>Cypriniformes</taxon>
        <taxon>Cyprinidae</taxon>
        <taxon>Labeoninae</taxon>
        <taxon>Labeonini</taxon>
        <taxon>Cirrhinus</taxon>
    </lineage>
</organism>
<sequence length="308" mass="34825">MKEKLKNAMQTVKYIATTTDCWTAHRQSFIGVTAHWIEPDTLERKSVALACKRLKGTHSYDVLASALNDIHSEYNIREKTVRTTTDNASNFIKAFRVYACEDEGSSTEDESKGVNDSEEEDAEEETEGVEVEALMEEEDECSEYQLPKHHRCACHVLNLISTVDARKAESNVMYKKISRAAFAKCSALWNKSARSSTAAEVIERECKLQLIRPVETRWNSLFFAVERILRIIREMTTALKVPMFSPAELSFLSDYASTMNPVSKALNILQGEVDVCMGWLVPTITLLTVKLDRLQTSSKKEYSSGLEK</sequence>
<name>A0ABD0MTU7_CIRMR</name>
<gene>
    <name evidence="2" type="ORF">M9458_052295</name>
</gene>
<dbReference type="AlphaFoldDB" id="A0ABD0MTU7"/>
<dbReference type="InterPro" id="IPR012337">
    <property type="entry name" value="RNaseH-like_sf"/>
</dbReference>
<keyword evidence="3" id="KW-1185">Reference proteome</keyword>
<feature type="region of interest" description="Disordered" evidence="1">
    <location>
        <begin position="102"/>
        <end position="128"/>
    </location>
</feature>
<reference evidence="2 3" key="1">
    <citation type="submission" date="2024-05" db="EMBL/GenBank/DDBJ databases">
        <title>Genome sequencing and assembly of Indian major carp, Cirrhinus mrigala (Hamilton, 1822).</title>
        <authorList>
            <person name="Mohindra V."/>
            <person name="Chowdhury L.M."/>
            <person name="Lal K."/>
            <person name="Jena J.K."/>
        </authorList>
    </citation>
    <scope>NUCLEOTIDE SEQUENCE [LARGE SCALE GENOMIC DNA]</scope>
    <source>
        <strain evidence="2">CM1030</strain>
        <tissue evidence="2">Blood</tissue>
    </source>
</reference>
<dbReference type="EMBL" id="JAMKFB020000189">
    <property type="protein sequence ID" value="KAL0152572.1"/>
    <property type="molecule type" value="Genomic_DNA"/>
</dbReference>